<sequence>LLSKGYQYWALGHIHTRMTKLEGSTYLNYCGNLQGLSMKPSERGPKGALLVKVDSGQCRVEFLPLAKARFESRRLNLYGDEGWVDSVDEEEMISDHLSKLEEEVQADEIMVLRLSLIGTRAARLLTEGELSEITSIVNRRLWQNGGRVFLESIEDHLQV</sequence>
<reference evidence="1" key="2">
    <citation type="journal article" date="2014" name="ISME J.">
        <title>Microbial stratification in low pH oxic and suboxic macroscopic growths along an acid mine drainage.</title>
        <authorList>
            <person name="Mendez-Garcia C."/>
            <person name="Mesa V."/>
            <person name="Sprenger R.R."/>
            <person name="Richter M."/>
            <person name="Diez M.S."/>
            <person name="Solano J."/>
            <person name="Bargiela R."/>
            <person name="Golyshina O.V."/>
            <person name="Manteca A."/>
            <person name="Ramos J.L."/>
            <person name="Gallego J.R."/>
            <person name="Llorente I."/>
            <person name="Martins Dos Santos V.A."/>
            <person name="Jensen O.N."/>
            <person name="Pelaez A.I."/>
            <person name="Sanchez J."/>
            <person name="Ferrer M."/>
        </authorList>
    </citation>
    <scope>NUCLEOTIDE SEQUENCE</scope>
</reference>
<dbReference type="InterPro" id="IPR050535">
    <property type="entry name" value="DNA_Repair-Maintenance_Comp"/>
</dbReference>
<comment type="caution">
    <text evidence="1">The sequence shown here is derived from an EMBL/GenBank/DDBJ whole genome shotgun (WGS) entry which is preliminary data.</text>
</comment>
<dbReference type="PANTHER" id="PTHR30337">
    <property type="entry name" value="COMPONENT OF ATP-DEPENDENT DSDNA EXONUCLEASE"/>
    <property type="match status" value="1"/>
</dbReference>
<dbReference type="InterPro" id="IPR029052">
    <property type="entry name" value="Metallo-depent_PP-like"/>
</dbReference>
<feature type="non-terminal residue" evidence="1">
    <location>
        <position position="1"/>
    </location>
</feature>
<evidence type="ECO:0000313" key="1">
    <source>
        <dbReference type="EMBL" id="EQD35314.1"/>
    </source>
</evidence>
<reference evidence="1" key="1">
    <citation type="submission" date="2013-08" db="EMBL/GenBank/DDBJ databases">
        <authorList>
            <person name="Mendez C."/>
            <person name="Richter M."/>
            <person name="Ferrer M."/>
            <person name="Sanchez J."/>
        </authorList>
    </citation>
    <scope>NUCLEOTIDE SEQUENCE</scope>
</reference>
<accession>T1A2K1</accession>
<feature type="non-terminal residue" evidence="1">
    <location>
        <position position="159"/>
    </location>
</feature>
<organism evidence="1">
    <name type="scientific">mine drainage metagenome</name>
    <dbReference type="NCBI Taxonomy" id="410659"/>
    <lineage>
        <taxon>unclassified sequences</taxon>
        <taxon>metagenomes</taxon>
        <taxon>ecological metagenomes</taxon>
    </lineage>
</organism>
<dbReference type="AlphaFoldDB" id="T1A2K1"/>
<dbReference type="SUPFAM" id="SSF56300">
    <property type="entry name" value="Metallo-dependent phosphatases"/>
    <property type="match status" value="1"/>
</dbReference>
<proteinExistence type="predicted"/>
<dbReference type="PANTHER" id="PTHR30337:SF7">
    <property type="entry name" value="PHOSPHOESTERASE"/>
    <property type="match status" value="1"/>
</dbReference>
<gene>
    <name evidence="1" type="ORF">B1A_18351</name>
</gene>
<name>T1A2K1_9ZZZZ</name>
<dbReference type="EMBL" id="AUZX01013535">
    <property type="protein sequence ID" value="EQD35314.1"/>
    <property type="molecule type" value="Genomic_DNA"/>
</dbReference>
<dbReference type="Gene3D" id="3.60.21.10">
    <property type="match status" value="1"/>
</dbReference>
<protein>
    <submittedName>
        <fullName evidence="1">Metallophosphoesterase</fullName>
    </submittedName>
</protein>